<feature type="transmembrane region" description="Helical" evidence="1">
    <location>
        <begin position="116"/>
        <end position="136"/>
    </location>
</feature>
<dbReference type="EMBL" id="AKWZ02000001">
    <property type="protein sequence ID" value="EPG76498.1"/>
    <property type="molecule type" value="Genomic_DNA"/>
</dbReference>
<evidence type="ECO:0000256" key="1">
    <source>
        <dbReference type="SAM" id="Phobius"/>
    </source>
</evidence>
<feature type="transmembrane region" description="Helical" evidence="1">
    <location>
        <begin position="56"/>
        <end position="77"/>
    </location>
</feature>
<proteinExistence type="predicted"/>
<keyword evidence="3" id="KW-1185">Reference proteome</keyword>
<reference evidence="2" key="1">
    <citation type="submission" date="2013-04" db="EMBL/GenBank/DDBJ databases">
        <authorList>
            <person name="Harkins D.M."/>
            <person name="Durkin A.S."/>
            <person name="Selengut J.D."/>
            <person name="Sanka R."/>
            <person name="DePew J."/>
            <person name="Purushe J."/>
            <person name="Ahmed A."/>
            <person name="van der Linden H."/>
            <person name="Goris M.G.A."/>
            <person name="Hartskeerl R.A."/>
            <person name="Vinetz J.M."/>
            <person name="Sutton G.G."/>
            <person name="Nelson W.C."/>
            <person name="Fouts D.E."/>
        </authorList>
    </citation>
    <scope>NUCLEOTIDE SEQUENCE [LARGE SCALE GENOMIC DNA]</scope>
    <source>
        <strain evidence="2">BUT 6</strain>
    </source>
</reference>
<gene>
    <name evidence="2" type="ORF">LEP1GSC058_1352</name>
</gene>
<protein>
    <submittedName>
        <fullName evidence="2">Uncharacterized protein</fullName>
    </submittedName>
</protein>
<dbReference type="Proteomes" id="UP000014540">
    <property type="component" value="Unassembled WGS sequence"/>
</dbReference>
<feature type="transmembrane region" description="Helical" evidence="1">
    <location>
        <begin position="89"/>
        <end position="110"/>
    </location>
</feature>
<keyword evidence="1" id="KW-0472">Membrane</keyword>
<feature type="transmembrane region" description="Helical" evidence="1">
    <location>
        <begin position="14"/>
        <end position="36"/>
    </location>
</feature>
<evidence type="ECO:0000313" key="2">
    <source>
        <dbReference type="EMBL" id="EPG76498.1"/>
    </source>
</evidence>
<evidence type="ECO:0000313" key="3">
    <source>
        <dbReference type="Proteomes" id="UP000014540"/>
    </source>
</evidence>
<comment type="caution">
    <text evidence="2">The sequence shown here is derived from an EMBL/GenBank/DDBJ whole genome shotgun (WGS) entry which is preliminary data.</text>
</comment>
<name>S3V4Z5_9LEPT</name>
<keyword evidence="1" id="KW-1133">Transmembrane helix</keyword>
<accession>S3V4Z5</accession>
<organism evidence="2 3">
    <name type="scientific">Leptospira fainei serovar Hurstbridge str. BUT 6</name>
    <dbReference type="NCBI Taxonomy" id="1193011"/>
    <lineage>
        <taxon>Bacteria</taxon>
        <taxon>Pseudomonadati</taxon>
        <taxon>Spirochaetota</taxon>
        <taxon>Spirochaetia</taxon>
        <taxon>Leptospirales</taxon>
        <taxon>Leptospiraceae</taxon>
        <taxon>Leptospira</taxon>
    </lineage>
</organism>
<dbReference type="AlphaFoldDB" id="S3V4Z5"/>
<dbReference type="STRING" id="1193011.LEP1GSC058_1352"/>
<keyword evidence="1" id="KW-0812">Transmembrane</keyword>
<dbReference type="RefSeq" id="WP_016547767.1">
    <property type="nucleotide sequence ID" value="NZ_AKWZ02000001.1"/>
</dbReference>
<dbReference type="OrthoDB" id="343256at2"/>
<sequence length="142" mass="15524">MTSQSEKTNAASRFILQSIWSVLLGFVAVFVLSLGTDQILHILDVYPPWGEPMYDPSLNALALSYRIVYTILGGYITAKFAPENPMRHVIILGGIGIFFSSLGAIVTVTQHDLGPAWYPISLVITALPCTWLGGIIESRLNT</sequence>